<protein>
    <recommendedName>
        <fullName evidence="3">CCHC-type domain-containing protein</fullName>
    </recommendedName>
</protein>
<evidence type="ECO:0000259" key="3">
    <source>
        <dbReference type="PROSITE" id="PS50158"/>
    </source>
</evidence>
<dbReference type="PANTHER" id="PTHR35317:SF38">
    <property type="entry name" value="RNA-DIRECTED DNA POLYMERASE"/>
    <property type="match status" value="1"/>
</dbReference>
<dbReference type="Pfam" id="PF14223">
    <property type="entry name" value="Retrotran_gag_2"/>
    <property type="match status" value="1"/>
</dbReference>
<feature type="domain" description="CCHC-type" evidence="3">
    <location>
        <begin position="285"/>
        <end position="301"/>
    </location>
</feature>
<gene>
    <name evidence="4" type="ORF">J5N97_010416</name>
</gene>
<reference evidence="4" key="2">
    <citation type="journal article" date="2022" name="Hortic Res">
        <title>The genome of Dioscorea zingiberensis sheds light on the biosynthesis, origin and evolution of the medicinally important diosgenin saponins.</title>
        <authorList>
            <person name="Li Y."/>
            <person name="Tan C."/>
            <person name="Li Z."/>
            <person name="Guo J."/>
            <person name="Li S."/>
            <person name="Chen X."/>
            <person name="Wang C."/>
            <person name="Dai X."/>
            <person name="Yang H."/>
            <person name="Song W."/>
            <person name="Hou L."/>
            <person name="Xu J."/>
            <person name="Tong Z."/>
            <person name="Xu A."/>
            <person name="Yuan X."/>
            <person name="Wang W."/>
            <person name="Yang Q."/>
            <person name="Chen L."/>
            <person name="Sun Z."/>
            <person name="Wang K."/>
            <person name="Pan B."/>
            <person name="Chen J."/>
            <person name="Bao Y."/>
            <person name="Liu F."/>
            <person name="Qi X."/>
            <person name="Gang D.R."/>
            <person name="Wen J."/>
            <person name="Li J."/>
        </authorList>
    </citation>
    <scope>NUCLEOTIDE SEQUENCE</scope>
    <source>
        <strain evidence="4">Dzin_1.0</strain>
    </source>
</reference>
<evidence type="ECO:0000256" key="2">
    <source>
        <dbReference type="SAM" id="MobiDB-lite"/>
    </source>
</evidence>
<evidence type="ECO:0000313" key="5">
    <source>
        <dbReference type="Proteomes" id="UP001085076"/>
    </source>
</evidence>
<organism evidence="4 5">
    <name type="scientific">Dioscorea zingiberensis</name>
    <dbReference type="NCBI Taxonomy" id="325984"/>
    <lineage>
        <taxon>Eukaryota</taxon>
        <taxon>Viridiplantae</taxon>
        <taxon>Streptophyta</taxon>
        <taxon>Embryophyta</taxon>
        <taxon>Tracheophyta</taxon>
        <taxon>Spermatophyta</taxon>
        <taxon>Magnoliopsida</taxon>
        <taxon>Liliopsida</taxon>
        <taxon>Dioscoreales</taxon>
        <taxon>Dioscoreaceae</taxon>
        <taxon>Dioscorea</taxon>
    </lineage>
</organism>
<name>A0A9D5CYN4_9LILI</name>
<dbReference type="Proteomes" id="UP001085076">
    <property type="component" value="Miscellaneous, Linkage group lg02"/>
</dbReference>
<dbReference type="AlphaFoldDB" id="A0A9D5CYN4"/>
<evidence type="ECO:0000256" key="1">
    <source>
        <dbReference type="PROSITE-ProRule" id="PRU00047"/>
    </source>
</evidence>
<accession>A0A9D5CYN4</accession>
<dbReference type="Pfam" id="PF00098">
    <property type="entry name" value="zf-CCHC"/>
    <property type="match status" value="1"/>
</dbReference>
<keyword evidence="1" id="KW-0863">Zinc-finger</keyword>
<evidence type="ECO:0000313" key="4">
    <source>
        <dbReference type="EMBL" id="KAJ0982161.1"/>
    </source>
</evidence>
<dbReference type="InterPro" id="IPR054722">
    <property type="entry name" value="PolX-like_BBD"/>
</dbReference>
<sequence length="430" mass="47330">METTEIPPGRTPVSDVVIESSTAGKTTVRGGVPIQYPMLNDTNYGLWAVKMKILLRSLGVWGAIEGIGVVEEEKDQAALAAISQAVPDTVMMAIAEKETAKEAWDALKEMRVGEDRVKKARLQVLKRQRCIVMLMGDSETITEFSQKLTTMVGEMRTLGAVVEDNTIVEKLFAAVPDKFLPIVGTIEQWGDLSTMPVTEAIGRLRAFEESLKGRRHHKEEGEQLMLTRSQWESLSMKDKKEGSSSGMKKGGGRGGGRGRGRNQRGGRGDDAERKPYRKFDKTKIKCYNCNEFGHFASECSKPKREKAHLAEKNGDDEPSLLMIETCELSKTEELGDETVMLNEDNVKPNLGVDGNGCSELWYLDTGASNHMSGCIDVFSDMDTSVFGSTIKFGDGSAGGDTRSRICFFSEGTPENTNPLTGVYYIPRLVE</sequence>
<dbReference type="InterPro" id="IPR001878">
    <property type="entry name" value="Znf_CCHC"/>
</dbReference>
<dbReference type="OrthoDB" id="780295at2759"/>
<dbReference type="GO" id="GO:0003676">
    <property type="term" value="F:nucleic acid binding"/>
    <property type="evidence" value="ECO:0007669"/>
    <property type="project" value="InterPro"/>
</dbReference>
<dbReference type="Gene3D" id="4.10.60.10">
    <property type="entry name" value="Zinc finger, CCHC-type"/>
    <property type="match status" value="1"/>
</dbReference>
<proteinExistence type="predicted"/>
<dbReference type="SUPFAM" id="SSF57756">
    <property type="entry name" value="Retrovirus zinc finger-like domains"/>
    <property type="match status" value="1"/>
</dbReference>
<dbReference type="Pfam" id="PF22936">
    <property type="entry name" value="Pol_BBD"/>
    <property type="match status" value="1"/>
</dbReference>
<keyword evidence="5" id="KW-1185">Reference proteome</keyword>
<keyword evidence="1" id="KW-0862">Zinc</keyword>
<comment type="caution">
    <text evidence="4">The sequence shown here is derived from an EMBL/GenBank/DDBJ whole genome shotgun (WGS) entry which is preliminary data.</text>
</comment>
<reference evidence="4" key="1">
    <citation type="submission" date="2021-03" db="EMBL/GenBank/DDBJ databases">
        <authorList>
            <person name="Li Z."/>
            <person name="Yang C."/>
        </authorList>
    </citation>
    <scope>NUCLEOTIDE SEQUENCE</scope>
    <source>
        <strain evidence="4">Dzin_1.0</strain>
        <tissue evidence="4">Leaf</tissue>
    </source>
</reference>
<dbReference type="PROSITE" id="PS50158">
    <property type="entry name" value="ZF_CCHC"/>
    <property type="match status" value="1"/>
</dbReference>
<dbReference type="PANTHER" id="PTHR35317">
    <property type="entry name" value="OS04G0629600 PROTEIN"/>
    <property type="match status" value="1"/>
</dbReference>
<dbReference type="EMBL" id="JAGGNH010000002">
    <property type="protein sequence ID" value="KAJ0982161.1"/>
    <property type="molecule type" value="Genomic_DNA"/>
</dbReference>
<keyword evidence="1" id="KW-0479">Metal-binding</keyword>
<dbReference type="GO" id="GO:0008270">
    <property type="term" value="F:zinc ion binding"/>
    <property type="evidence" value="ECO:0007669"/>
    <property type="project" value="UniProtKB-KW"/>
</dbReference>
<dbReference type="SMART" id="SM00343">
    <property type="entry name" value="ZnF_C2HC"/>
    <property type="match status" value="1"/>
</dbReference>
<dbReference type="InterPro" id="IPR036875">
    <property type="entry name" value="Znf_CCHC_sf"/>
</dbReference>
<feature type="region of interest" description="Disordered" evidence="2">
    <location>
        <begin position="214"/>
        <end position="274"/>
    </location>
</feature>